<dbReference type="OrthoDB" id="285222at2759"/>
<proteinExistence type="predicted"/>
<reference evidence="1 2" key="1">
    <citation type="submission" date="2016-11" db="EMBL/GenBank/DDBJ databases">
        <title>The macronuclear genome of Stentor coeruleus: a giant cell with tiny introns.</title>
        <authorList>
            <person name="Slabodnick M."/>
            <person name="Ruby J.G."/>
            <person name="Reiff S.B."/>
            <person name="Swart E.C."/>
            <person name="Gosai S."/>
            <person name="Prabakaran S."/>
            <person name="Witkowska E."/>
            <person name="Larue G.E."/>
            <person name="Fisher S."/>
            <person name="Freeman R.M."/>
            <person name="Gunawardena J."/>
            <person name="Chu W."/>
            <person name="Stover N.A."/>
            <person name="Gregory B.D."/>
            <person name="Nowacki M."/>
            <person name="Derisi J."/>
            <person name="Roy S.W."/>
            <person name="Marshall W.F."/>
            <person name="Sood P."/>
        </authorList>
    </citation>
    <scope>NUCLEOTIDE SEQUENCE [LARGE SCALE GENOMIC DNA]</scope>
    <source>
        <strain evidence="1">WM001</strain>
    </source>
</reference>
<protein>
    <recommendedName>
        <fullName evidence="3">UDENN domain-containing protein</fullName>
    </recommendedName>
</protein>
<dbReference type="GO" id="GO:0051666">
    <property type="term" value="P:actin cortical patch localization"/>
    <property type="evidence" value="ECO:0007669"/>
    <property type="project" value="TreeGrafter"/>
</dbReference>
<dbReference type="Proteomes" id="UP000187209">
    <property type="component" value="Unassembled WGS sequence"/>
</dbReference>
<name>A0A1R2D367_9CILI</name>
<accession>A0A1R2D367</accession>
<evidence type="ECO:0000313" key="2">
    <source>
        <dbReference type="Proteomes" id="UP000187209"/>
    </source>
</evidence>
<dbReference type="AlphaFoldDB" id="A0A1R2D367"/>
<evidence type="ECO:0000313" key="1">
    <source>
        <dbReference type="EMBL" id="OMJ95692.1"/>
    </source>
</evidence>
<dbReference type="Gene3D" id="3.40.50.11500">
    <property type="match status" value="1"/>
</dbReference>
<dbReference type="InterPro" id="IPR052809">
    <property type="entry name" value="Actin_polarity_regulatory"/>
</dbReference>
<dbReference type="PANTHER" id="PTHR28245">
    <property type="entry name" value="ARF3-INTERACTING PROTEIN 1"/>
    <property type="match status" value="1"/>
</dbReference>
<keyword evidence="2" id="KW-1185">Reference proteome</keyword>
<organism evidence="1 2">
    <name type="scientific">Stentor coeruleus</name>
    <dbReference type="NCBI Taxonomy" id="5963"/>
    <lineage>
        <taxon>Eukaryota</taxon>
        <taxon>Sar</taxon>
        <taxon>Alveolata</taxon>
        <taxon>Ciliophora</taxon>
        <taxon>Postciliodesmatophora</taxon>
        <taxon>Heterotrichea</taxon>
        <taxon>Heterotrichida</taxon>
        <taxon>Stentoridae</taxon>
        <taxon>Stentor</taxon>
    </lineage>
</organism>
<evidence type="ECO:0008006" key="3">
    <source>
        <dbReference type="Google" id="ProtNLM"/>
    </source>
</evidence>
<comment type="caution">
    <text evidence="1">The sequence shown here is derived from an EMBL/GenBank/DDBJ whole genome shotgun (WGS) entry which is preliminary data.</text>
</comment>
<sequence>MIDSLTLAEFHQTEGSKILLRYPDSPEVITFPLESYILPEGLHKFNQDSTFTIFRRKKHFSSIADHPKFMHLCSIEYRVDLHIFDQGNWKIISPESPEGCLLQILKEGPSLSMFFTHNSTQIMKIEIHKDLQFTVLESKFASLYTISGEAYGIFFKNNTQYELESLLNFNLDDKLDDLERSVYETSIYYCTTFSSIKKSSDYSRGAQIMGIGAISQNKHCLALKSILAISLDQIMEKPQRASRYIKRTFDCINKATWPELILTENEKKVRKWCYDRGYTKKNPNFCVPLSYNKTNVFIELDRLILDEEVVCVSLLKLYEVFKNNLMKIYAGLLEEKRIIVFSSEKACWEIAIMATAVIRLVSPPIPYLAMLHLFPFVHLNNLDFLNSQFFVAGANNPLFKHRTQWWDILADLDTGQVISQQPISKMHQDFIENFKPALETEQNKELLIRSQFYDYTQHILDYNIYTSEFEKFNYKMPTQKIENSQCLKYFSLKDPHFDSEDSSQDLQLHLLRLRFMHITGQITDIDQAYKAIYKEIKKNSNILKFLALLPNSGDLHCIAWGFFTENTIAWKYACKILSMIENYPEGNYLVTVLPTSELNAYLAYKNRI</sequence>
<dbReference type="PANTHER" id="PTHR28245:SF1">
    <property type="entry name" value="ARF3-INTERACTING PROTEIN 1"/>
    <property type="match status" value="1"/>
</dbReference>
<gene>
    <name evidence="1" type="ORF">SteCoe_944</name>
</gene>
<dbReference type="GO" id="GO:0005886">
    <property type="term" value="C:plasma membrane"/>
    <property type="evidence" value="ECO:0007669"/>
    <property type="project" value="TreeGrafter"/>
</dbReference>
<dbReference type="EMBL" id="MPUH01000009">
    <property type="protein sequence ID" value="OMJ95692.1"/>
    <property type="molecule type" value="Genomic_DNA"/>
</dbReference>
<dbReference type="Pfam" id="PF08616">
    <property type="entry name" value="SPA"/>
    <property type="match status" value="1"/>
</dbReference>
<dbReference type="InterPro" id="IPR043153">
    <property type="entry name" value="DENN_C"/>
</dbReference>